<dbReference type="AlphaFoldDB" id="A0AAU8AFM5"/>
<dbReference type="EMBL" id="CP123384">
    <property type="protein sequence ID" value="XCC93742.1"/>
    <property type="molecule type" value="Genomic_DNA"/>
</dbReference>
<dbReference type="RefSeq" id="WP_353472563.1">
    <property type="nucleotide sequence ID" value="NZ_CP123384.1"/>
</dbReference>
<organism evidence="1">
    <name type="scientific">Alloyangia sp. H15</name>
    <dbReference type="NCBI Taxonomy" id="3029062"/>
    <lineage>
        <taxon>Bacteria</taxon>
        <taxon>Pseudomonadati</taxon>
        <taxon>Pseudomonadota</taxon>
        <taxon>Alphaproteobacteria</taxon>
        <taxon>Rhodobacterales</taxon>
        <taxon>Roseobacteraceae</taxon>
        <taxon>Alloyangia</taxon>
    </lineage>
</organism>
<accession>A0AAU8AFM5</accession>
<gene>
    <name evidence="1" type="ORF">PVT71_00635</name>
</gene>
<proteinExistence type="predicted"/>
<reference evidence="1" key="1">
    <citation type="submission" date="2023-02" db="EMBL/GenBank/DDBJ databases">
        <title>Description and genomic characterization of Salipiger bruguierae sp. nov., isolated from the sediment of mangrove plant Bruguiera sexangula.</title>
        <authorList>
            <person name="Long M."/>
        </authorList>
    </citation>
    <scope>NUCLEOTIDE SEQUENCE</scope>
    <source>
        <strain evidence="1">H15</strain>
    </source>
</reference>
<protein>
    <submittedName>
        <fullName evidence="1">Uncharacterized protein</fullName>
    </submittedName>
</protein>
<evidence type="ECO:0000313" key="1">
    <source>
        <dbReference type="EMBL" id="XCC93742.1"/>
    </source>
</evidence>
<sequence length="86" mass="9068">MSHSVKEAVAVPAPCGVLDGGEIRDVIAKAYQMQGCGAVSELLRLSAALLEHCAYELARSDSRGQVSRIILISAELERMAGDAALQ</sequence>
<name>A0AAU8AFM5_9RHOB</name>